<dbReference type="SUPFAM" id="SSF53335">
    <property type="entry name" value="S-adenosyl-L-methionine-dependent methyltransferases"/>
    <property type="match status" value="1"/>
</dbReference>
<feature type="region of interest" description="Disordered" evidence="1">
    <location>
        <begin position="1373"/>
        <end position="1392"/>
    </location>
</feature>
<reference evidence="2 3" key="1">
    <citation type="submission" date="2016-02" db="EMBL/GenBank/DDBJ databases">
        <title>Genome analysis of coral dinoflagellate symbionts highlights evolutionary adaptations to a symbiotic lifestyle.</title>
        <authorList>
            <person name="Aranda M."/>
            <person name="Li Y."/>
            <person name="Liew Y.J."/>
            <person name="Baumgarten S."/>
            <person name="Simakov O."/>
            <person name="Wilson M."/>
            <person name="Piel J."/>
            <person name="Ashoor H."/>
            <person name="Bougouffa S."/>
            <person name="Bajic V.B."/>
            <person name="Ryu T."/>
            <person name="Ravasi T."/>
            <person name="Bayer T."/>
            <person name="Micklem G."/>
            <person name="Kim H."/>
            <person name="Bhak J."/>
            <person name="Lajeunesse T.C."/>
            <person name="Voolstra C.R."/>
        </authorList>
    </citation>
    <scope>NUCLEOTIDE SEQUENCE [LARGE SCALE GENOMIC DNA]</scope>
    <source>
        <strain evidence="2 3">CCMP2467</strain>
    </source>
</reference>
<feature type="region of interest" description="Disordered" evidence="1">
    <location>
        <begin position="857"/>
        <end position="884"/>
    </location>
</feature>
<dbReference type="EMBL" id="LSRX01000175">
    <property type="protein sequence ID" value="OLQ05799.1"/>
    <property type="molecule type" value="Genomic_DNA"/>
</dbReference>
<evidence type="ECO:0000256" key="1">
    <source>
        <dbReference type="SAM" id="MobiDB-lite"/>
    </source>
</evidence>
<gene>
    <name evidence="2" type="primary">Slc9a8</name>
    <name evidence="2" type="ORF">AK812_SmicGene10987</name>
</gene>
<name>A0A1Q9EEG1_SYMMI</name>
<sequence length="1392" mass="153846">MGNFTVSLYGSFRGLDLQQSVRGQTTEQEGFTDDHLRPRFALHKLKHIPESVAAMSLGFVVGCAVRVLQLQQEEALLNFRGALFFYVLLPPIILEAGLSLKTQLFVDNLGGTGSGLDDQDGLLMLHLFGQLAFLRTPIVLLEQVAGFRNHHHYDIVEQAWKDSGYREVWSGVSDLIEFSPVTRKRFLIVLVHLSMPAHQLMEDKPVLPPRPTLGSFDCILELPWDVEQACTPSKEALSMYLDPWYMPPSRHAHAKPQSPASFRFRGLSDRATCFMAQYHYQHELSPRALEKAGLYGVLLHLPTGLRFFSGAEIALMHGAVCPVWLSKDDRCQMRHLGNSLSPLHAVTPLALAFQLVGPKSLRVSNAQAILQCLSMRYRASQVNFLEFRDGWVLYKVGEAFGALVETFSSWVPRQQLPGRKLAFHRFELFDDTDACQLLVAPDVHLPVLFAALGHELPDECFEQLDLIPVPRDLALPPTFTTPGESSLQLDFLPSLPFVHRQVTDSPEKNLLIVIGRKACYFLDRESPLFFWEMGQAMSMEGWQRAEFFEEDVWCNLEGHRIKCRDDLQGTVSFHIADALAPDLASLNLDCLQSIKTVRAAAPPQVRIVGPQTLPLCKGFPFLTFAALGWNPVLQPQLRGNKIGADLTFSARHDCFRVPETHILPAFARFLLASLLREMERIIQQDATVAVPCKVQVEGRTFWQGRLPAALEFSEMEDLWSEAHRALGLVAPVRVYSGPRQVPPEMTLQHASLGPVPPGFLNRAGWLLISYMPETRGGGAKDVKFKSAQTDLAQFLLEQGLSLGQTTATADKLLPLAGTSRVQRVLDLTDGANRWHQLAALCKQFSVPLPELPSAASKAASSTASEALRRRAKNEPRPTAADFSIQPGFFRNADDSPATVLTQLMPGASGVYMCDAVEAGRILKDWTGTSTDELGLVILGHSCPDPGTCQGAGSTPAITATGHQVLLHTCWHNMGKSPLHARCENDASIILPDSTCVCATAFQDEFSAAEWQHLTANPVRAVSEKLRTSGSSVTLEAPWGRSFRKNGKASSSSDCESVQFHCRIQTSDLLQLLRFSGHAQVYLTPKTWQGEIAKGFAVVWAAGDREDVIRLSLQVPDPLGIVRSKRRFGIRVAEANFETAWNIVRPNQTAPPKVDVTGLFKLLSAPPQVRGSNIQEWAKQMSWDVRPLRCLGPGQWLLGASGPPPSGLLSMNKQAVLVQAVEPRQQSKPVVRAGKLPRAPPSATSAPSEGDDPLTNNDPWRNYLASTGRAISVPAPGPRQAEPPNQQRFDQQENRLQKLEAGLEELRRGHTAVTQQLATTQNVVERQVQGDLSAFARDFQHQIQANAEQQRQAHTAHQMQMQTGIDEIKAMLADNRSLAQKRPVPTPGMGDEL</sequence>
<evidence type="ECO:0000313" key="3">
    <source>
        <dbReference type="Proteomes" id="UP000186817"/>
    </source>
</evidence>
<protein>
    <submittedName>
        <fullName evidence="2">Sodium/hydrogen exchanger 8</fullName>
    </submittedName>
</protein>
<dbReference type="Gene3D" id="3.40.50.150">
    <property type="entry name" value="Vaccinia Virus protein VP39"/>
    <property type="match status" value="1"/>
</dbReference>
<dbReference type="OrthoDB" id="10408457at2759"/>
<feature type="region of interest" description="Disordered" evidence="1">
    <location>
        <begin position="1225"/>
        <end position="1290"/>
    </location>
</feature>
<comment type="caution">
    <text evidence="2">The sequence shown here is derived from an EMBL/GenBank/DDBJ whole genome shotgun (WGS) entry which is preliminary data.</text>
</comment>
<keyword evidence="3" id="KW-1185">Reference proteome</keyword>
<dbReference type="InterPro" id="IPR029063">
    <property type="entry name" value="SAM-dependent_MTases_sf"/>
</dbReference>
<evidence type="ECO:0000313" key="2">
    <source>
        <dbReference type="EMBL" id="OLQ05799.1"/>
    </source>
</evidence>
<accession>A0A1Q9EEG1</accession>
<organism evidence="2 3">
    <name type="scientific">Symbiodinium microadriaticum</name>
    <name type="common">Dinoflagellate</name>
    <name type="synonym">Zooxanthella microadriatica</name>
    <dbReference type="NCBI Taxonomy" id="2951"/>
    <lineage>
        <taxon>Eukaryota</taxon>
        <taxon>Sar</taxon>
        <taxon>Alveolata</taxon>
        <taxon>Dinophyceae</taxon>
        <taxon>Suessiales</taxon>
        <taxon>Symbiodiniaceae</taxon>
        <taxon>Symbiodinium</taxon>
    </lineage>
</organism>
<proteinExistence type="predicted"/>
<feature type="compositionally biased region" description="Basic and acidic residues" evidence="1">
    <location>
        <begin position="866"/>
        <end position="875"/>
    </location>
</feature>
<dbReference type="Proteomes" id="UP000186817">
    <property type="component" value="Unassembled WGS sequence"/>
</dbReference>